<dbReference type="PANTHER" id="PTHR10948:SF23">
    <property type="entry name" value="TRANSPOSASE INSI FOR INSERTION SEQUENCE ELEMENT IS30A-RELATED"/>
    <property type="match status" value="1"/>
</dbReference>
<sequence length="74" mass="8883">MTFYFPAPHHPWERGINENTNGLLREFFPKGKDITDTPEDYIQRKYHELNLRPRKGLGYKTPYEVYFSKVLHLA</sequence>
<dbReference type="PROSITE" id="PS50994">
    <property type="entry name" value="INTEGRASE"/>
    <property type="match status" value="1"/>
</dbReference>
<name>A0A173XMQ7_9FIRM</name>
<dbReference type="GO" id="GO:0004803">
    <property type="term" value="F:transposase activity"/>
    <property type="evidence" value="ECO:0007669"/>
    <property type="project" value="InterPro"/>
</dbReference>
<organism evidence="4 5">
    <name type="scientific">Mitsuokella jalaludinii</name>
    <dbReference type="NCBI Taxonomy" id="187979"/>
    <lineage>
        <taxon>Bacteria</taxon>
        <taxon>Bacillati</taxon>
        <taxon>Bacillota</taxon>
        <taxon>Negativicutes</taxon>
        <taxon>Selenomonadales</taxon>
        <taxon>Selenomonadaceae</taxon>
        <taxon>Mitsuokella</taxon>
    </lineage>
</organism>
<protein>
    <submittedName>
        <fullName evidence="4">Transposase and inactivated derivatives, IS30 family</fullName>
    </submittedName>
</protein>
<dbReference type="PROSITE" id="PS01043">
    <property type="entry name" value="TRANSPOSASE_IS30"/>
    <property type="match status" value="1"/>
</dbReference>
<comment type="function">
    <text evidence="1">Required for the transposition of the insertion element.</text>
</comment>
<reference evidence="4 5" key="1">
    <citation type="submission" date="2015-09" db="EMBL/GenBank/DDBJ databases">
        <authorList>
            <consortium name="Pathogen Informatics"/>
        </authorList>
    </citation>
    <scope>NUCLEOTIDE SEQUENCE [LARGE SCALE GENOMIC DNA]</scope>
    <source>
        <strain evidence="4 5">2789STDY5608828</strain>
    </source>
</reference>
<dbReference type="GO" id="GO:0003677">
    <property type="term" value="F:DNA binding"/>
    <property type="evidence" value="ECO:0007669"/>
    <property type="project" value="InterPro"/>
</dbReference>
<keyword evidence="5" id="KW-1185">Reference proteome</keyword>
<gene>
    <name evidence="4" type="ORF">ERS852385_00658</name>
</gene>
<accession>A0A173XMQ7</accession>
<evidence type="ECO:0000259" key="3">
    <source>
        <dbReference type="PROSITE" id="PS50994"/>
    </source>
</evidence>
<evidence type="ECO:0000256" key="2">
    <source>
        <dbReference type="ARBA" id="ARBA00006363"/>
    </source>
</evidence>
<feature type="domain" description="Integrase catalytic" evidence="3">
    <location>
        <begin position="1"/>
        <end position="70"/>
    </location>
</feature>
<dbReference type="InterPro" id="IPR001584">
    <property type="entry name" value="Integrase_cat-core"/>
</dbReference>
<dbReference type="GO" id="GO:0006313">
    <property type="term" value="P:DNA transposition"/>
    <property type="evidence" value="ECO:0007669"/>
    <property type="project" value="InterPro"/>
</dbReference>
<dbReference type="InterPro" id="IPR051917">
    <property type="entry name" value="Transposase-Integrase"/>
</dbReference>
<dbReference type="EMBL" id="CYYU01000002">
    <property type="protein sequence ID" value="CUN52137.1"/>
    <property type="molecule type" value="Genomic_DNA"/>
</dbReference>
<evidence type="ECO:0000313" key="5">
    <source>
        <dbReference type="Proteomes" id="UP000095546"/>
    </source>
</evidence>
<dbReference type="GO" id="GO:0005829">
    <property type="term" value="C:cytosol"/>
    <property type="evidence" value="ECO:0007669"/>
    <property type="project" value="TreeGrafter"/>
</dbReference>
<evidence type="ECO:0000256" key="1">
    <source>
        <dbReference type="ARBA" id="ARBA00002190"/>
    </source>
</evidence>
<dbReference type="InterPro" id="IPR001598">
    <property type="entry name" value="Transposase_IS30_CS"/>
</dbReference>
<dbReference type="GO" id="GO:0015074">
    <property type="term" value="P:DNA integration"/>
    <property type="evidence" value="ECO:0007669"/>
    <property type="project" value="InterPro"/>
</dbReference>
<dbReference type="InterPro" id="IPR036397">
    <property type="entry name" value="RNaseH_sf"/>
</dbReference>
<dbReference type="Gene3D" id="3.30.420.10">
    <property type="entry name" value="Ribonuclease H-like superfamily/Ribonuclease H"/>
    <property type="match status" value="1"/>
</dbReference>
<dbReference type="SUPFAM" id="SSF53098">
    <property type="entry name" value="Ribonuclease H-like"/>
    <property type="match status" value="1"/>
</dbReference>
<evidence type="ECO:0000313" key="4">
    <source>
        <dbReference type="EMBL" id="CUN52137.1"/>
    </source>
</evidence>
<dbReference type="AlphaFoldDB" id="A0A173XMQ7"/>
<proteinExistence type="inferred from homology"/>
<comment type="similarity">
    <text evidence="2">Belongs to the transposase IS30 family.</text>
</comment>
<dbReference type="InterPro" id="IPR012337">
    <property type="entry name" value="RNaseH-like_sf"/>
</dbReference>
<dbReference type="PANTHER" id="PTHR10948">
    <property type="entry name" value="TRANSPOSASE"/>
    <property type="match status" value="1"/>
</dbReference>
<dbReference type="Proteomes" id="UP000095546">
    <property type="component" value="Unassembled WGS sequence"/>
</dbReference>